<organism evidence="5 6">
    <name type="scientific">Vibrio lentus</name>
    <dbReference type="NCBI Taxonomy" id="136468"/>
    <lineage>
        <taxon>Bacteria</taxon>
        <taxon>Pseudomonadati</taxon>
        <taxon>Pseudomonadota</taxon>
        <taxon>Gammaproteobacteria</taxon>
        <taxon>Vibrionales</taxon>
        <taxon>Vibrionaceae</taxon>
        <taxon>Vibrio</taxon>
    </lineage>
</organism>
<dbReference type="Pfam" id="PF01464">
    <property type="entry name" value="SLT"/>
    <property type="match status" value="1"/>
</dbReference>
<feature type="domain" description="Solute-binding protein family 3/N-terminal" evidence="4">
    <location>
        <begin position="49"/>
        <end position="286"/>
    </location>
</feature>
<dbReference type="EMBL" id="MCYL01000044">
    <property type="protein sequence ID" value="PML53570.1"/>
    <property type="molecule type" value="Genomic_DNA"/>
</dbReference>
<dbReference type="Proteomes" id="UP000235746">
    <property type="component" value="Unassembled WGS sequence"/>
</dbReference>
<accession>A0A2N7IAR2</accession>
<comment type="subcellular location">
    <subcellularLocation>
        <location evidence="1">Cell outer membrane</location>
        <topology evidence="1">Peripheral membrane protein</topology>
    </subcellularLocation>
</comment>
<dbReference type="PANTHER" id="PTHR37423">
    <property type="entry name" value="SOLUBLE LYTIC MUREIN TRANSGLYCOSYLASE-RELATED"/>
    <property type="match status" value="1"/>
</dbReference>
<dbReference type="Gene3D" id="3.40.190.10">
    <property type="entry name" value="Periplasmic binding protein-like II"/>
    <property type="match status" value="2"/>
</dbReference>
<reference evidence="6" key="1">
    <citation type="submission" date="2016-07" db="EMBL/GenBank/DDBJ databases">
        <title>Nontailed viruses are major unrecognized killers of bacteria in the ocean.</title>
        <authorList>
            <person name="Kauffman K."/>
            <person name="Hussain F."/>
            <person name="Yang J."/>
            <person name="Arevalo P."/>
            <person name="Brown J."/>
            <person name="Cutler M."/>
            <person name="Kelly L."/>
            <person name="Polz M.F."/>
        </authorList>
    </citation>
    <scope>NUCLEOTIDE SEQUENCE [LARGE SCALE GENOMIC DNA]</scope>
    <source>
        <strain evidence="6">10N.261.51.B8</strain>
    </source>
</reference>
<dbReference type="PANTHER" id="PTHR37423:SF2">
    <property type="entry name" value="MEMBRANE-BOUND LYTIC MUREIN TRANSGLYCOSYLASE C"/>
    <property type="match status" value="1"/>
</dbReference>
<evidence type="ECO:0000256" key="2">
    <source>
        <dbReference type="ARBA" id="ARBA00007734"/>
    </source>
</evidence>
<dbReference type="SUPFAM" id="SSF53955">
    <property type="entry name" value="Lysozyme-like"/>
    <property type="match status" value="1"/>
</dbReference>
<keyword evidence="3" id="KW-0472">Membrane</keyword>
<dbReference type="InterPro" id="IPR001638">
    <property type="entry name" value="Solute-binding_3/MltF_N"/>
</dbReference>
<dbReference type="SMART" id="SM00062">
    <property type="entry name" value="PBPb"/>
    <property type="match status" value="1"/>
</dbReference>
<dbReference type="AlphaFoldDB" id="A0A2N7IAR2"/>
<keyword evidence="3" id="KW-0998">Cell outer membrane</keyword>
<proteinExistence type="inferred from homology"/>
<name>A0A2N7IAR2_9VIBR</name>
<comment type="similarity">
    <text evidence="2">Belongs to the transglycosylase Slt family.</text>
</comment>
<dbReference type="InterPro" id="IPR023346">
    <property type="entry name" value="Lysozyme-like_dom_sf"/>
</dbReference>
<dbReference type="CDD" id="cd13403">
    <property type="entry name" value="MLTF-like"/>
    <property type="match status" value="1"/>
</dbReference>
<dbReference type="Pfam" id="PF00497">
    <property type="entry name" value="SBP_bac_3"/>
    <property type="match status" value="1"/>
</dbReference>
<dbReference type="SUPFAM" id="SSF53850">
    <property type="entry name" value="Periplasmic binding protein-like II"/>
    <property type="match status" value="1"/>
</dbReference>
<dbReference type="GO" id="GO:0009279">
    <property type="term" value="C:cell outer membrane"/>
    <property type="evidence" value="ECO:0007669"/>
    <property type="project" value="UniProtKB-SubCell"/>
</dbReference>
<protein>
    <submittedName>
        <fullName evidence="5">Lytic transglycosylase F</fullName>
    </submittedName>
</protein>
<evidence type="ECO:0000313" key="6">
    <source>
        <dbReference type="Proteomes" id="UP000235746"/>
    </source>
</evidence>
<sequence>MTNFNGASRLSKVLVFISIISKSAFGFEVPDNAHKSYIGDFDALQKKGVVRVLVSGDVGFYHIENGKPKGILAEQIHYFQQALKVRDPLLRVQVIPVERSELLSALNQGRGDIAVANLTVTKEREQLVDFSIPIRSDIDELLVTNHSTPLITDITQLQGKEVWLKQNSSYISSVHTVNKQLEQNGMVPIYIHLLNNNIQDLELLDLIKRGKITATIVDSHKLELWGNLEQDIRIHRDLAFRHNADIAWAIRKNNPQLKAQIDQYLQDSKQGTLLGNVIDNRYLESISWMNRASNALQNEEREKLEELFVAYGEKYEINWLILLAMAFQESGLDNTKISHRGAVGIMQVMPKTARDWYVDIDDVYDLESNIHAGSKYLRFIYDRYFDLPELSDIDKIHFSLAAYNAGPAKIRRMRVLAAKQGFNPNKWFNHVEVIARKNISQEPVKYVANINRYFTIYQRLDEFQDIREEQLSNMTRQLNVKRFSPYFAY</sequence>
<evidence type="ECO:0000313" key="5">
    <source>
        <dbReference type="EMBL" id="PML53570.1"/>
    </source>
</evidence>
<dbReference type="CDD" id="cd01009">
    <property type="entry name" value="PBP2_YfhD_N"/>
    <property type="match status" value="1"/>
</dbReference>
<gene>
    <name evidence="5" type="ORF">BCT74_09430</name>
</gene>
<evidence type="ECO:0000256" key="3">
    <source>
        <dbReference type="ARBA" id="ARBA00023237"/>
    </source>
</evidence>
<evidence type="ECO:0000259" key="4">
    <source>
        <dbReference type="SMART" id="SM00062"/>
    </source>
</evidence>
<comment type="caution">
    <text evidence="5">The sequence shown here is derived from an EMBL/GenBank/DDBJ whole genome shotgun (WGS) entry which is preliminary data.</text>
</comment>
<dbReference type="Gene3D" id="1.10.530.10">
    <property type="match status" value="1"/>
</dbReference>
<dbReference type="InterPro" id="IPR008258">
    <property type="entry name" value="Transglycosylase_SLT_dom_1"/>
</dbReference>
<dbReference type="RefSeq" id="WP_241907981.1">
    <property type="nucleotide sequence ID" value="NZ_MCYL01000044.1"/>
</dbReference>
<evidence type="ECO:0000256" key="1">
    <source>
        <dbReference type="ARBA" id="ARBA00004339"/>
    </source>
</evidence>